<dbReference type="GO" id="GO:0005634">
    <property type="term" value="C:nucleus"/>
    <property type="evidence" value="ECO:0007669"/>
    <property type="project" value="TreeGrafter"/>
</dbReference>
<dbReference type="GO" id="GO:0003730">
    <property type="term" value="F:mRNA 3'-UTR binding"/>
    <property type="evidence" value="ECO:0007669"/>
    <property type="project" value="TreeGrafter"/>
</dbReference>
<feature type="compositionally biased region" description="Basic and acidic residues" evidence="1">
    <location>
        <begin position="486"/>
        <end position="499"/>
    </location>
</feature>
<evidence type="ECO:0000313" key="4">
    <source>
        <dbReference type="EMBL" id="VDI46845.1"/>
    </source>
</evidence>
<evidence type="ECO:0000313" key="5">
    <source>
        <dbReference type="Proteomes" id="UP000596742"/>
    </source>
</evidence>
<keyword evidence="5" id="KW-1185">Reference proteome</keyword>
<comment type="caution">
    <text evidence="4">The sequence shown here is derived from an EMBL/GenBank/DDBJ whole genome shotgun (WGS) entry which is preliminary data.</text>
</comment>
<proteinExistence type="predicted"/>
<name>A0A8B6FEE3_MYTGA</name>
<dbReference type="Pfam" id="PF23774">
    <property type="entry name" value="TPR_GEMI5"/>
    <property type="match status" value="1"/>
</dbReference>
<accession>A0A8B6FEE3</accession>
<dbReference type="EMBL" id="UYJE01006538">
    <property type="protein sequence ID" value="VDI46845.1"/>
    <property type="molecule type" value="Genomic_DNA"/>
</dbReference>
<reference evidence="4" key="1">
    <citation type="submission" date="2018-11" db="EMBL/GenBank/DDBJ databases">
        <authorList>
            <person name="Alioto T."/>
            <person name="Alioto T."/>
        </authorList>
    </citation>
    <scope>NUCLEOTIDE SEQUENCE</scope>
</reference>
<evidence type="ECO:0008006" key="6">
    <source>
        <dbReference type="Google" id="ProtNLM"/>
    </source>
</evidence>
<sequence>MSKEKYALITDKLQENWSTGQYHRENDNMDYFYQLEIWKGNITGALRIAREREELSDWLVAMAPMASFESWVTVCTDYAIQLELEGQYHKAVSYLLAAHKVYDAIDLFKKHRLFKEAIALAKVRLSPFDPVLEDLYTLWAHQLTKDGNYEQAAKCHLAMRQVQDAANLLARRYNQPSLRTASHVCMIAKDKQQGLVYAQKVVQQYLIQNQWKEAYSFLKEDKHLQLLSAVTAMHELLAVEITKCGDDLLTIEKDNLTDWSEKLQVTPILPDFILDPDENDPISPWQPNIVEGHTFPHHVLRIWYGNLGITMDTNSLEEMYKSLSVLHAGRQAQTELPQLLVQISIDLVLCLLSLLMSETPMAISHLLKAVSSLHEANHLQVMEILLKLFLPQGPKYMLKLQQEITAMRVVISMENNIDFDTSKMHTIKRYMSELKDEDSVSNGGLRCRELDCLRAYYFVAILNYLRKNLGKKEDEQNESESSNLEIKSENKSDVKGDDKIDSVENIQGIGECENNNSKTEEVSITKSDKANSEVSIQLGSKNLPSTFDSSASGLASSFDTSISLSCQLENIKSSDIEENLAEKVKFYVKCDGDLNPVTESADQSLVSGKGARPKTFRFLSFETPEYRLSVSKLSHVARGLLWDIQGKRYALTETLGYIYKGISQLLLDLKPSSISPSPSQAEVNSQTMAENLPLDHQAIPMSYPEVGGESVSARSSVGSLIDFQGSAMGKKRHSSEPVIQKPQPHETLDMCHRSASTGSQPSLEAMSLQYSSIDKDLIEDPDLYMSSDWLIKSRKVLWEDEPHHPLAIVHSGKENLTSIINPNKYINVPDEWYNMPADQKYTMKYVTMAILKEEQEYMMQELKNGPDAIQTPFPNPMDSVKLLLVMCGKSDSLTENERHMFAEKIVTWAMKYAVSSQQKDSIIDHMHQALTHL</sequence>
<feature type="domain" description="Gem-associated protein 5 TPR" evidence="2">
    <location>
        <begin position="20"/>
        <end position="211"/>
    </location>
</feature>
<dbReference type="Proteomes" id="UP000596742">
    <property type="component" value="Unassembled WGS sequence"/>
</dbReference>
<dbReference type="Pfam" id="PF23777">
    <property type="entry name" value="GEMI5_RBS"/>
    <property type="match status" value="1"/>
</dbReference>
<dbReference type="GO" id="GO:0000387">
    <property type="term" value="P:spliceosomal snRNP assembly"/>
    <property type="evidence" value="ECO:0007669"/>
    <property type="project" value="TreeGrafter"/>
</dbReference>
<dbReference type="PANTHER" id="PTHR46362:SF1">
    <property type="entry name" value="GEM-ASSOCIATED PROTEIN 5"/>
    <property type="match status" value="1"/>
</dbReference>
<dbReference type="GO" id="GO:0032797">
    <property type="term" value="C:SMN complex"/>
    <property type="evidence" value="ECO:0007669"/>
    <property type="project" value="TreeGrafter"/>
</dbReference>
<dbReference type="InterPro" id="IPR056420">
    <property type="entry name" value="GEMI5_RBS"/>
</dbReference>
<dbReference type="AlphaFoldDB" id="A0A8B6FEE3"/>
<dbReference type="OrthoDB" id="7326421at2759"/>
<organism evidence="4 5">
    <name type="scientific">Mytilus galloprovincialis</name>
    <name type="common">Mediterranean mussel</name>
    <dbReference type="NCBI Taxonomy" id="29158"/>
    <lineage>
        <taxon>Eukaryota</taxon>
        <taxon>Metazoa</taxon>
        <taxon>Spiralia</taxon>
        <taxon>Lophotrochozoa</taxon>
        <taxon>Mollusca</taxon>
        <taxon>Bivalvia</taxon>
        <taxon>Autobranchia</taxon>
        <taxon>Pteriomorphia</taxon>
        <taxon>Mytilida</taxon>
        <taxon>Mytiloidea</taxon>
        <taxon>Mytilidae</taxon>
        <taxon>Mytilinae</taxon>
        <taxon>Mytilus</taxon>
    </lineage>
</organism>
<protein>
    <recommendedName>
        <fullName evidence="6">GEMIN5</fullName>
    </recommendedName>
</protein>
<dbReference type="PANTHER" id="PTHR46362">
    <property type="entry name" value="GEM-ASSOCIATED PROTEIN 5"/>
    <property type="match status" value="1"/>
</dbReference>
<evidence type="ECO:0000259" key="3">
    <source>
        <dbReference type="Pfam" id="PF23777"/>
    </source>
</evidence>
<dbReference type="InterPro" id="IPR052640">
    <property type="entry name" value="Gemin-5"/>
</dbReference>
<feature type="region of interest" description="Disordered" evidence="1">
    <location>
        <begin position="507"/>
        <end position="526"/>
    </location>
</feature>
<gene>
    <name evidence="4" type="ORF">MGAL_10B046558</name>
</gene>
<evidence type="ECO:0000256" key="1">
    <source>
        <dbReference type="SAM" id="MobiDB-lite"/>
    </source>
</evidence>
<evidence type="ECO:0000259" key="2">
    <source>
        <dbReference type="Pfam" id="PF23774"/>
    </source>
</evidence>
<dbReference type="InterPro" id="IPR056421">
    <property type="entry name" value="TPR_GEMI5"/>
</dbReference>
<feature type="region of interest" description="Disordered" evidence="1">
    <location>
        <begin position="472"/>
        <end position="499"/>
    </location>
</feature>
<feature type="domain" description="Gem-associated protein 5 RBS" evidence="3">
    <location>
        <begin position="296"/>
        <end position="400"/>
    </location>
</feature>